<name>A0AAU7DYW0_9MICO</name>
<dbReference type="AlphaFoldDB" id="A0AAU7DYW0"/>
<dbReference type="EMBL" id="CP146203">
    <property type="protein sequence ID" value="XBH23224.1"/>
    <property type="molecule type" value="Genomic_DNA"/>
</dbReference>
<sequence>MLTRHEAAIRLDISPEMAKRHDIPARISEEELAELDSNPPPWLAQSRANRTGKRPVWVTLTCVVCGATEIARPKKWWPQFTYLSCTEHYEDELPPVAEGLQRHEVSGIGNSFYGVIDEKLIDFS</sequence>
<accession>A0AAU7DYW0</accession>
<evidence type="ECO:0000313" key="1">
    <source>
        <dbReference type="EMBL" id="XBH23224.1"/>
    </source>
</evidence>
<proteinExistence type="predicted"/>
<reference evidence="1" key="1">
    <citation type="submission" date="2024-02" db="EMBL/GenBank/DDBJ databases">
        <title>Tomenella chthoni gen. nov. sp. nov., a member of the family Jonesiaceae isolated from bat guano.</title>
        <authorList>
            <person name="Miller S.L."/>
            <person name="King J."/>
            <person name="Sankaranarayanan K."/>
            <person name="Lawson P.A."/>
        </authorList>
    </citation>
    <scope>NUCLEOTIDE SEQUENCE</scope>
    <source>
        <strain evidence="1">BS-20</strain>
    </source>
</reference>
<protein>
    <submittedName>
        <fullName evidence="1">Uncharacterized protein</fullName>
    </submittedName>
</protein>
<gene>
    <name evidence="1" type="ORF">V5R04_12790</name>
</gene>
<organism evidence="1">
    <name type="scientific">Jonesiaceae bacterium BS-20</name>
    <dbReference type="NCBI Taxonomy" id="3120821"/>
    <lineage>
        <taxon>Bacteria</taxon>
        <taxon>Bacillati</taxon>
        <taxon>Actinomycetota</taxon>
        <taxon>Actinomycetes</taxon>
        <taxon>Micrococcales</taxon>
        <taxon>Jonesiaceae</taxon>
    </lineage>
</organism>